<gene>
    <name evidence="2" type="ORF">MTR67_024161</name>
</gene>
<feature type="compositionally biased region" description="Polar residues" evidence="1">
    <location>
        <begin position="243"/>
        <end position="252"/>
    </location>
</feature>
<evidence type="ECO:0000313" key="3">
    <source>
        <dbReference type="Proteomes" id="UP001234989"/>
    </source>
</evidence>
<protein>
    <submittedName>
        <fullName evidence="2">Uncharacterized protein</fullName>
    </submittedName>
</protein>
<reference evidence="2" key="1">
    <citation type="submission" date="2023-08" db="EMBL/GenBank/DDBJ databases">
        <title>A de novo genome assembly of Solanum verrucosum Schlechtendal, a Mexican diploid species geographically isolated from the other diploid A-genome species in potato relatives.</title>
        <authorList>
            <person name="Hosaka K."/>
        </authorList>
    </citation>
    <scope>NUCLEOTIDE SEQUENCE</scope>
    <source>
        <tissue evidence="2">Young leaves</tissue>
    </source>
</reference>
<feature type="region of interest" description="Disordered" evidence="1">
    <location>
        <begin position="114"/>
        <end position="164"/>
    </location>
</feature>
<feature type="region of interest" description="Disordered" evidence="1">
    <location>
        <begin position="574"/>
        <end position="602"/>
    </location>
</feature>
<dbReference type="InterPro" id="IPR004252">
    <property type="entry name" value="Probable_transposase_24"/>
</dbReference>
<dbReference type="EMBL" id="CP133616">
    <property type="protein sequence ID" value="WMV30776.1"/>
    <property type="molecule type" value="Genomic_DNA"/>
</dbReference>
<dbReference type="AlphaFoldDB" id="A0AAF0R2F3"/>
<sequence>MVLSFKLKKYLGTRKNNSGVYIQGAVDGTGQTIEYYGVIQEIIEVRDKADWWIVIKSKPVERIEIDNVLDVAYQNDVAIVQQQVDVELETTLQHPQHILEEVSDDEILNVKEEISENEENESFDDEEWDDNENETTEKEEWENDGIETSEEEYQTKQAKKKKFRRPIDPKDIAGSISSAPERINHDTHLFIVPFGTADPRQYYPNCRRPIGASSTSQAFPSRRYDDLPLQAIRRVRPLLAGTPSPTGTSPQLSVMRLGDSSREQSDAMAGTPPLTQRFVHPDVSPPSTAAPSATPHDTMSALAPGQKDKLGRVMIESDGSSWHLAKDVARALKECVRRLYTQAYYSWSEISNSIRQAMFNNFKTMCTWESRYNLVIGTTFERKASARLSSWLKSIWDSGERPGWMLPHVFDELGQYWNTDKFKAISDQAKMARGNLKGGSLHTGGAKTVGTIAREMEKKLGRTPIEPEVFKKTHVTKKENESDPDVWVEERVERTFVKNLDSSVQLTPELSTQIWKEKVVGGTHKGRCYGLGSRNDVRRLQSGLEAALAESERKRVTEQQSMSETVQQIKEQVMNLARRPTTSTPDDTDDESDEDDCVDLTP</sequence>
<feature type="compositionally biased region" description="Low complexity" evidence="1">
    <location>
        <begin position="285"/>
        <end position="295"/>
    </location>
</feature>
<organism evidence="2 3">
    <name type="scientific">Solanum verrucosum</name>
    <dbReference type="NCBI Taxonomy" id="315347"/>
    <lineage>
        <taxon>Eukaryota</taxon>
        <taxon>Viridiplantae</taxon>
        <taxon>Streptophyta</taxon>
        <taxon>Embryophyta</taxon>
        <taxon>Tracheophyta</taxon>
        <taxon>Spermatophyta</taxon>
        <taxon>Magnoliopsida</taxon>
        <taxon>eudicotyledons</taxon>
        <taxon>Gunneridae</taxon>
        <taxon>Pentapetalae</taxon>
        <taxon>asterids</taxon>
        <taxon>lamiids</taxon>
        <taxon>Solanales</taxon>
        <taxon>Solanaceae</taxon>
        <taxon>Solanoideae</taxon>
        <taxon>Solaneae</taxon>
        <taxon>Solanum</taxon>
    </lineage>
</organism>
<feature type="region of interest" description="Disordered" evidence="1">
    <location>
        <begin position="239"/>
        <end position="301"/>
    </location>
</feature>
<dbReference type="PANTHER" id="PTHR33411:SF23">
    <property type="entry name" value="TRANSPOSASE, PTTA_EN_SPM, PLANT"/>
    <property type="match status" value="1"/>
</dbReference>
<keyword evidence="3" id="KW-1185">Reference proteome</keyword>
<feature type="compositionally biased region" description="Acidic residues" evidence="1">
    <location>
        <begin position="115"/>
        <end position="152"/>
    </location>
</feature>
<feature type="compositionally biased region" description="Acidic residues" evidence="1">
    <location>
        <begin position="586"/>
        <end position="602"/>
    </location>
</feature>
<evidence type="ECO:0000313" key="2">
    <source>
        <dbReference type="EMBL" id="WMV30776.1"/>
    </source>
</evidence>
<dbReference type="PANTHER" id="PTHR33411">
    <property type="entry name" value="OS08G0392500 PROTEIN"/>
    <property type="match status" value="1"/>
</dbReference>
<name>A0AAF0R2F3_SOLVR</name>
<proteinExistence type="predicted"/>
<evidence type="ECO:0000256" key="1">
    <source>
        <dbReference type="SAM" id="MobiDB-lite"/>
    </source>
</evidence>
<dbReference type="Proteomes" id="UP001234989">
    <property type="component" value="Chromosome 5"/>
</dbReference>
<dbReference type="Pfam" id="PF03004">
    <property type="entry name" value="Transposase_24"/>
    <property type="match status" value="1"/>
</dbReference>
<accession>A0AAF0R2F3</accession>